<dbReference type="PANTHER" id="PTHR28559:SF1">
    <property type="entry name" value="DNA REPAIR PROTEIN XRCC4"/>
    <property type="match status" value="1"/>
</dbReference>
<dbReference type="Pfam" id="PF06632">
    <property type="entry name" value="XRCC4"/>
    <property type="match status" value="1"/>
</dbReference>
<keyword evidence="2" id="KW-0227">DNA damage</keyword>
<evidence type="ECO:0000256" key="4">
    <source>
        <dbReference type="ARBA" id="ARBA00023242"/>
    </source>
</evidence>
<dbReference type="Gene3D" id="2.170.210.10">
    <property type="entry name" value="DNA double-strand break repair and VJ recombination XRCC4, N-terminal"/>
    <property type="match status" value="1"/>
</dbReference>
<keyword evidence="3" id="KW-0234">DNA repair</keyword>
<evidence type="ECO:0000256" key="2">
    <source>
        <dbReference type="ARBA" id="ARBA00022763"/>
    </source>
</evidence>
<reference evidence="7 8" key="1">
    <citation type="journal article" date="2007" name="Nature">
        <title>Evolution of genes and genomes on the Drosophila phylogeny.</title>
        <authorList>
            <consortium name="Drosophila 12 Genomes Consortium"/>
            <person name="Clark A.G."/>
            <person name="Eisen M.B."/>
            <person name="Smith D.R."/>
            <person name="Bergman C.M."/>
            <person name="Oliver B."/>
            <person name="Markow T.A."/>
            <person name="Kaufman T.C."/>
            <person name="Kellis M."/>
            <person name="Gelbart W."/>
            <person name="Iyer V.N."/>
            <person name="Pollard D.A."/>
            <person name="Sackton T.B."/>
            <person name="Larracuente A.M."/>
            <person name="Singh N.D."/>
            <person name="Abad J.P."/>
            <person name="Abt D.N."/>
            <person name="Adryan B."/>
            <person name="Aguade M."/>
            <person name="Akashi H."/>
            <person name="Anderson W.W."/>
            <person name="Aquadro C.F."/>
            <person name="Ardell D.H."/>
            <person name="Arguello R."/>
            <person name="Artieri C.G."/>
            <person name="Barbash D.A."/>
            <person name="Barker D."/>
            <person name="Barsanti P."/>
            <person name="Batterham P."/>
            <person name="Batzoglou S."/>
            <person name="Begun D."/>
            <person name="Bhutkar A."/>
            <person name="Blanco E."/>
            <person name="Bosak S.A."/>
            <person name="Bradley R.K."/>
            <person name="Brand A.D."/>
            <person name="Brent M.R."/>
            <person name="Brooks A.N."/>
            <person name="Brown R.H."/>
            <person name="Butlin R.K."/>
            <person name="Caggese C."/>
            <person name="Calvi B.R."/>
            <person name="Bernardo de Carvalho A."/>
            <person name="Caspi A."/>
            <person name="Castrezana S."/>
            <person name="Celniker S.E."/>
            <person name="Chang J.L."/>
            <person name="Chapple C."/>
            <person name="Chatterji S."/>
            <person name="Chinwalla A."/>
            <person name="Civetta A."/>
            <person name="Clifton S.W."/>
            <person name="Comeron J.M."/>
            <person name="Costello J.C."/>
            <person name="Coyne J.A."/>
            <person name="Daub J."/>
            <person name="David R.G."/>
            <person name="Delcher A.L."/>
            <person name="Delehaunty K."/>
            <person name="Do C.B."/>
            <person name="Ebling H."/>
            <person name="Edwards K."/>
            <person name="Eickbush T."/>
            <person name="Evans J.D."/>
            <person name="Filipski A."/>
            <person name="Findeiss S."/>
            <person name="Freyhult E."/>
            <person name="Fulton L."/>
            <person name="Fulton R."/>
            <person name="Garcia A.C."/>
            <person name="Gardiner A."/>
            <person name="Garfield D.A."/>
            <person name="Garvin B.E."/>
            <person name="Gibson G."/>
            <person name="Gilbert D."/>
            <person name="Gnerre S."/>
            <person name="Godfrey J."/>
            <person name="Good R."/>
            <person name="Gotea V."/>
            <person name="Gravely B."/>
            <person name="Greenberg A.J."/>
            <person name="Griffiths-Jones S."/>
            <person name="Gross S."/>
            <person name="Guigo R."/>
            <person name="Gustafson E.A."/>
            <person name="Haerty W."/>
            <person name="Hahn M.W."/>
            <person name="Halligan D.L."/>
            <person name="Halpern A.L."/>
            <person name="Halter G.M."/>
            <person name="Han M.V."/>
            <person name="Heger A."/>
            <person name="Hillier L."/>
            <person name="Hinrichs A.S."/>
            <person name="Holmes I."/>
            <person name="Hoskins R.A."/>
            <person name="Hubisz M.J."/>
            <person name="Hultmark D."/>
            <person name="Huntley M.A."/>
            <person name="Jaffe D.B."/>
            <person name="Jagadeeshan S."/>
            <person name="Jeck W.R."/>
            <person name="Johnson J."/>
            <person name="Jones C.D."/>
            <person name="Jordan W.C."/>
            <person name="Karpen G.H."/>
            <person name="Kataoka E."/>
            <person name="Keightley P.D."/>
            <person name="Kheradpour P."/>
            <person name="Kirkness E.F."/>
            <person name="Koerich L.B."/>
            <person name="Kristiansen K."/>
            <person name="Kudrna D."/>
            <person name="Kulathinal R.J."/>
            <person name="Kumar S."/>
            <person name="Kwok R."/>
            <person name="Lander E."/>
            <person name="Langley C.H."/>
            <person name="Lapoint R."/>
            <person name="Lazzaro B.P."/>
            <person name="Lee S.J."/>
            <person name="Levesque L."/>
            <person name="Li R."/>
            <person name="Lin C.F."/>
            <person name="Lin M.F."/>
            <person name="Lindblad-Toh K."/>
            <person name="Llopart A."/>
            <person name="Long M."/>
            <person name="Low L."/>
            <person name="Lozovsky E."/>
            <person name="Lu J."/>
            <person name="Luo M."/>
            <person name="Machado C.A."/>
            <person name="Makalowski W."/>
            <person name="Marzo M."/>
            <person name="Matsuda M."/>
            <person name="Matzkin L."/>
            <person name="McAllister B."/>
            <person name="McBride C.S."/>
            <person name="McKernan B."/>
            <person name="McKernan K."/>
            <person name="Mendez-Lago M."/>
            <person name="Minx P."/>
            <person name="Mollenhauer M.U."/>
            <person name="Montooth K."/>
            <person name="Mount S.M."/>
            <person name="Mu X."/>
            <person name="Myers E."/>
            <person name="Negre B."/>
            <person name="Newfeld S."/>
            <person name="Nielsen R."/>
            <person name="Noor M.A."/>
            <person name="O'Grady P."/>
            <person name="Pachter L."/>
            <person name="Papaceit M."/>
            <person name="Parisi M.J."/>
            <person name="Parisi M."/>
            <person name="Parts L."/>
            <person name="Pedersen J.S."/>
            <person name="Pesole G."/>
            <person name="Phillippy A.M."/>
            <person name="Ponting C.P."/>
            <person name="Pop M."/>
            <person name="Porcelli D."/>
            <person name="Powell J.R."/>
            <person name="Prohaska S."/>
            <person name="Pruitt K."/>
            <person name="Puig M."/>
            <person name="Quesneville H."/>
            <person name="Ram K.R."/>
            <person name="Rand D."/>
            <person name="Rasmussen M.D."/>
            <person name="Reed L.K."/>
            <person name="Reenan R."/>
            <person name="Reily A."/>
            <person name="Remington K.A."/>
            <person name="Rieger T.T."/>
            <person name="Ritchie M.G."/>
            <person name="Robin C."/>
            <person name="Rogers Y.H."/>
            <person name="Rohde C."/>
            <person name="Rozas J."/>
            <person name="Rubenfield M.J."/>
            <person name="Ruiz A."/>
            <person name="Russo S."/>
            <person name="Salzberg S.L."/>
            <person name="Sanchez-Gracia A."/>
            <person name="Saranga D.J."/>
            <person name="Sato H."/>
            <person name="Schaeffer S.W."/>
            <person name="Schatz M.C."/>
            <person name="Schlenke T."/>
            <person name="Schwartz R."/>
            <person name="Segarra C."/>
            <person name="Singh R.S."/>
            <person name="Sirot L."/>
            <person name="Sirota M."/>
            <person name="Sisneros N.B."/>
            <person name="Smith C.D."/>
            <person name="Smith T.F."/>
            <person name="Spieth J."/>
            <person name="Stage D.E."/>
            <person name="Stark A."/>
            <person name="Stephan W."/>
            <person name="Strausberg R.L."/>
            <person name="Strempel S."/>
            <person name="Sturgill D."/>
            <person name="Sutton G."/>
            <person name="Sutton G.G."/>
            <person name="Tao W."/>
            <person name="Teichmann S."/>
            <person name="Tobari Y.N."/>
            <person name="Tomimura Y."/>
            <person name="Tsolas J.M."/>
            <person name="Valente V.L."/>
            <person name="Venter E."/>
            <person name="Venter J.C."/>
            <person name="Vicario S."/>
            <person name="Vieira F.G."/>
            <person name="Vilella A.J."/>
            <person name="Villasante A."/>
            <person name="Walenz B."/>
            <person name="Wang J."/>
            <person name="Wasserman M."/>
            <person name="Watts T."/>
            <person name="Wilson D."/>
            <person name="Wilson R.K."/>
            <person name="Wing R.A."/>
            <person name="Wolfner M.F."/>
            <person name="Wong A."/>
            <person name="Wong G.K."/>
            <person name="Wu C.I."/>
            <person name="Wu G."/>
            <person name="Yamamoto D."/>
            <person name="Yang H.P."/>
            <person name="Yang S.P."/>
            <person name="Yorke J.A."/>
            <person name="Yoshida K."/>
            <person name="Zdobnov E."/>
            <person name="Zhang P."/>
            <person name="Zhang Y."/>
            <person name="Zimin A.V."/>
            <person name="Baldwin J."/>
            <person name="Abdouelleil A."/>
            <person name="Abdulkadir J."/>
            <person name="Abebe A."/>
            <person name="Abera B."/>
            <person name="Abreu J."/>
            <person name="Acer S.C."/>
            <person name="Aftuck L."/>
            <person name="Alexander A."/>
            <person name="An P."/>
            <person name="Anderson E."/>
            <person name="Anderson S."/>
            <person name="Arachi H."/>
            <person name="Azer M."/>
            <person name="Bachantsang P."/>
            <person name="Barry A."/>
            <person name="Bayul T."/>
            <person name="Berlin A."/>
            <person name="Bessette D."/>
            <person name="Bloom T."/>
            <person name="Blye J."/>
            <person name="Boguslavskiy L."/>
            <person name="Bonnet C."/>
            <person name="Boukhgalter B."/>
            <person name="Bourzgui I."/>
            <person name="Brown A."/>
            <person name="Cahill P."/>
            <person name="Channer S."/>
            <person name="Cheshatsang Y."/>
            <person name="Chuda L."/>
            <person name="Citroen M."/>
            <person name="Collymore A."/>
            <person name="Cooke P."/>
            <person name="Costello M."/>
            <person name="D'Aco K."/>
            <person name="Daza R."/>
            <person name="De Haan G."/>
            <person name="DeGray S."/>
            <person name="DeMaso C."/>
            <person name="Dhargay N."/>
            <person name="Dooley K."/>
            <person name="Dooley E."/>
            <person name="Doricent M."/>
            <person name="Dorje P."/>
            <person name="Dorjee K."/>
            <person name="Dupes A."/>
            <person name="Elong R."/>
            <person name="Falk J."/>
            <person name="Farina A."/>
            <person name="Faro S."/>
            <person name="Ferguson D."/>
            <person name="Fisher S."/>
            <person name="Foley C.D."/>
            <person name="Franke A."/>
            <person name="Friedrich D."/>
            <person name="Gadbois L."/>
            <person name="Gearin G."/>
            <person name="Gearin C.R."/>
            <person name="Giannoukos G."/>
            <person name="Goode T."/>
            <person name="Graham J."/>
            <person name="Grandbois E."/>
            <person name="Grewal S."/>
            <person name="Gyaltsen K."/>
            <person name="Hafez N."/>
            <person name="Hagos B."/>
            <person name="Hall J."/>
            <person name="Henson C."/>
            <person name="Hollinger A."/>
            <person name="Honan T."/>
            <person name="Huard M.D."/>
            <person name="Hughes L."/>
            <person name="Hurhula B."/>
            <person name="Husby M.E."/>
            <person name="Kamat A."/>
            <person name="Kanga B."/>
            <person name="Kashin S."/>
            <person name="Khazanovich D."/>
            <person name="Kisner P."/>
            <person name="Lance K."/>
            <person name="Lara M."/>
            <person name="Lee W."/>
            <person name="Lennon N."/>
            <person name="Letendre F."/>
            <person name="LeVine R."/>
            <person name="Lipovsky A."/>
            <person name="Liu X."/>
            <person name="Liu J."/>
            <person name="Liu S."/>
            <person name="Lokyitsang T."/>
            <person name="Lokyitsang Y."/>
            <person name="Lubonja R."/>
            <person name="Lui A."/>
            <person name="MacDonald P."/>
            <person name="Magnisalis V."/>
            <person name="Maru K."/>
            <person name="Matthews C."/>
            <person name="McCusker W."/>
            <person name="McDonough S."/>
            <person name="Mehta T."/>
            <person name="Meldrim J."/>
            <person name="Meneus L."/>
            <person name="Mihai O."/>
            <person name="Mihalev A."/>
            <person name="Mihova T."/>
            <person name="Mittelman R."/>
            <person name="Mlenga V."/>
            <person name="Montmayeur A."/>
            <person name="Mulrain L."/>
            <person name="Navidi A."/>
            <person name="Naylor J."/>
            <person name="Negash T."/>
            <person name="Nguyen T."/>
            <person name="Nguyen N."/>
            <person name="Nicol R."/>
            <person name="Norbu C."/>
            <person name="Norbu N."/>
            <person name="Novod N."/>
            <person name="O'Neill B."/>
            <person name="Osman S."/>
            <person name="Markiewicz E."/>
            <person name="Oyono O.L."/>
            <person name="Patti C."/>
            <person name="Phunkhang P."/>
            <person name="Pierre F."/>
            <person name="Priest M."/>
            <person name="Raghuraman S."/>
            <person name="Rege F."/>
            <person name="Reyes R."/>
            <person name="Rise C."/>
            <person name="Rogov P."/>
            <person name="Ross K."/>
            <person name="Ryan E."/>
            <person name="Settipalli S."/>
            <person name="Shea T."/>
            <person name="Sherpa N."/>
            <person name="Shi L."/>
            <person name="Shih D."/>
            <person name="Sparrow T."/>
            <person name="Spaulding J."/>
            <person name="Stalker J."/>
            <person name="Stange-Thomann N."/>
            <person name="Stavropoulos S."/>
            <person name="Stone C."/>
            <person name="Strader C."/>
            <person name="Tesfaye S."/>
            <person name="Thomson T."/>
            <person name="Thoulutsang Y."/>
            <person name="Thoulutsang D."/>
            <person name="Topham K."/>
            <person name="Topping I."/>
            <person name="Tsamla T."/>
            <person name="Vassiliev H."/>
            <person name="Vo A."/>
            <person name="Wangchuk T."/>
            <person name="Wangdi T."/>
            <person name="Weiand M."/>
            <person name="Wilkinson J."/>
            <person name="Wilson A."/>
            <person name="Yadav S."/>
            <person name="Young G."/>
            <person name="Yu Q."/>
            <person name="Zembek L."/>
            <person name="Zhong D."/>
            <person name="Zimmer A."/>
            <person name="Zwirko Z."/>
            <person name="Jaffe D.B."/>
            <person name="Alvarez P."/>
            <person name="Brockman W."/>
            <person name="Butler J."/>
            <person name="Chin C."/>
            <person name="Gnerre S."/>
            <person name="Grabherr M."/>
            <person name="Kleber M."/>
            <person name="Mauceli E."/>
            <person name="MacCallum I."/>
        </authorList>
    </citation>
    <scope>NUCLEOTIDE SEQUENCE [LARGE SCALE GENOMIC DNA]</scope>
    <source>
        <strain evidence="8">Tucson 15081-1352.22</strain>
    </source>
</reference>
<dbReference type="GO" id="GO:0032807">
    <property type="term" value="C:DNA ligase IV complex"/>
    <property type="evidence" value="ECO:0007669"/>
    <property type="project" value="TreeGrafter"/>
</dbReference>
<evidence type="ECO:0000313" key="8">
    <source>
        <dbReference type="Proteomes" id="UP000009192"/>
    </source>
</evidence>
<dbReference type="PhylomeDB" id="B4KXJ3"/>
<dbReference type="GO" id="GO:0006303">
    <property type="term" value="P:double-strand break repair via nonhomologous end joining"/>
    <property type="evidence" value="ECO:0007669"/>
    <property type="project" value="UniProtKB-ARBA"/>
</dbReference>
<evidence type="ECO:0000256" key="5">
    <source>
        <dbReference type="SAM" id="MobiDB-lite"/>
    </source>
</evidence>
<dbReference type="eggNOG" id="ENOG502QWJA">
    <property type="taxonomic scope" value="Eukaryota"/>
</dbReference>
<feature type="domain" description="XRCC4 N-terminal" evidence="6">
    <location>
        <begin position="25"/>
        <end position="97"/>
    </location>
</feature>
<gene>
    <name evidence="7" type="primary">Dmoj\GI13360</name>
    <name evidence="7" type="ORF">Dmoj_GI13360</name>
</gene>
<dbReference type="Proteomes" id="UP000009192">
    <property type="component" value="Unassembled WGS sequence"/>
</dbReference>
<evidence type="ECO:0000256" key="3">
    <source>
        <dbReference type="ARBA" id="ARBA00023204"/>
    </source>
</evidence>
<dbReference type="GO" id="GO:0003677">
    <property type="term" value="F:DNA binding"/>
    <property type="evidence" value="ECO:0007669"/>
    <property type="project" value="InterPro"/>
</dbReference>
<dbReference type="KEGG" id="dmo:Dmoj_GI13360"/>
<dbReference type="GO" id="GO:0010165">
    <property type="term" value="P:response to X-ray"/>
    <property type="evidence" value="ECO:0007669"/>
    <property type="project" value="TreeGrafter"/>
</dbReference>
<comment type="subcellular location">
    <subcellularLocation>
        <location evidence="1">Nucleus</location>
    </subcellularLocation>
</comment>
<keyword evidence="8" id="KW-1185">Reference proteome</keyword>
<evidence type="ECO:0000259" key="6">
    <source>
        <dbReference type="Pfam" id="PF06632"/>
    </source>
</evidence>
<dbReference type="Gene3D" id="1.20.5.370">
    <property type="match status" value="1"/>
</dbReference>
<dbReference type="InterPro" id="IPR010585">
    <property type="entry name" value="DNA_repair_prot_XRCC4"/>
</dbReference>
<dbReference type="AlphaFoldDB" id="B4KXJ3"/>
<dbReference type="SUPFAM" id="SSF58022">
    <property type="entry name" value="XRCC4, C-terminal oligomerization domain"/>
    <property type="match status" value="1"/>
</dbReference>
<dbReference type="OrthoDB" id="8064436at2759"/>
<keyword evidence="4" id="KW-0539">Nucleus</keyword>
<dbReference type="SMR" id="B4KXJ3"/>
<evidence type="ECO:0000313" key="7">
    <source>
        <dbReference type="EMBL" id="EDW18679.1"/>
    </source>
</evidence>
<dbReference type="OMA" id="KVSNCYQ"/>
<name>B4KXJ3_DROMO</name>
<dbReference type="InterPro" id="IPR038051">
    <property type="entry name" value="XRCC4-like_N_sf"/>
</dbReference>
<dbReference type="HOGENOM" id="CLU_1176513_0_0_1"/>
<dbReference type="GO" id="GO:0005958">
    <property type="term" value="C:DNA-dependent protein kinase-DNA ligase 4 complex"/>
    <property type="evidence" value="ECO:0007669"/>
    <property type="project" value="TreeGrafter"/>
</dbReference>
<feature type="region of interest" description="Disordered" evidence="5">
    <location>
        <begin position="197"/>
        <end position="250"/>
    </location>
</feature>
<accession>B4KXJ3</accession>
<organism evidence="7 8">
    <name type="scientific">Drosophila mojavensis</name>
    <name type="common">Fruit fly</name>
    <dbReference type="NCBI Taxonomy" id="7230"/>
    <lineage>
        <taxon>Eukaryota</taxon>
        <taxon>Metazoa</taxon>
        <taxon>Ecdysozoa</taxon>
        <taxon>Arthropoda</taxon>
        <taxon>Hexapoda</taxon>
        <taxon>Insecta</taxon>
        <taxon>Pterygota</taxon>
        <taxon>Neoptera</taxon>
        <taxon>Endopterygota</taxon>
        <taxon>Diptera</taxon>
        <taxon>Brachycera</taxon>
        <taxon>Muscomorpha</taxon>
        <taxon>Ephydroidea</taxon>
        <taxon>Drosophilidae</taxon>
        <taxon>Drosophila</taxon>
    </lineage>
</organism>
<dbReference type="EMBL" id="CH933809">
    <property type="protein sequence ID" value="EDW18679.1"/>
    <property type="molecule type" value="Genomic_DNA"/>
</dbReference>
<proteinExistence type="predicted"/>
<feature type="compositionally biased region" description="Acidic residues" evidence="5">
    <location>
        <begin position="212"/>
        <end position="227"/>
    </location>
</feature>
<dbReference type="InParanoid" id="B4KXJ3"/>
<evidence type="ECO:0000256" key="1">
    <source>
        <dbReference type="ARBA" id="ARBA00004123"/>
    </source>
</evidence>
<dbReference type="FunCoup" id="B4KXJ3">
    <property type="interactions" value="5"/>
</dbReference>
<dbReference type="InterPro" id="IPR014751">
    <property type="entry name" value="XRCC4-like_C"/>
</dbReference>
<sequence>MTNNIVKVLQRSQLSHSQADVKHFIYIHSKWLEDVTELELLLTTSNNSYRAILKHDEIKSAAEELEQPYDEFFVECKNALVTQMGLPGFDYELDEQQPCFKLYKCTGYETLYIDLPLRKVSNCYQMLDAAIESAQRAPAAQASWTGETSEQYNELRTQYDQYIKDTKLCEKKLLQKFVLLMNSKKERIEELERKLEQRNNVAANAGTHEEADKIEDDDDDDDDDDYCGETQVMSQGELMQERQKKAQNKK</sequence>
<protein>
    <recommendedName>
        <fullName evidence="6">XRCC4 N-terminal domain-containing protein</fullName>
    </recommendedName>
</protein>
<dbReference type="InterPro" id="IPR053961">
    <property type="entry name" value="XRCC4_N"/>
</dbReference>
<dbReference type="GO" id="GO:0006310">
    <property type="term" value="P:DNA recombination"/>
    <property type="evidence" value="ECO:0007669"/>
    <property type="project" value="InterPro"/>
</dbReference>
<dbReference type="PANTHER" id="PTHR28559">
    <property type="entry name" value="DNA REPAIR PROTEIN XRCC4"/>
    <property type="match status" value="1"/>
</dbReference>